<dbReference type="AlphaFoldDB" id="A0A7I8L1L6"/>
<dbReference type="PANTHER" id="PTHR33564:SF11">
    <property type="entry name" value="OS06G0604600 PROTEIN"/>
    <property type="match status" value="1"/>
</dbReference>
<feature type="compositionally biased region" description="Basic residues" evidence="1">
    <location>
        <begin position="83"/>
        <end position="94"/>
    </location>
</feature>
<dbReference type="EMBL" id="LR743596">
    <property type="protein sequence ID" value="CAA2627114.1"/>
    <property type="molecule type" value="Genomic_DNA"/>
</dbReference>
<reference evidence="3" key="1">
    <citation type="submission" date="2020-02" db="EMBL/GenBank/DDBJ databases">
        <authorList>
            <person name="Scholz U."/>
            <person name="Mascher M."/>
            <person name="Fiebig A."/>
        </authorList>
    </citation>
    <scope>NUCLEOTIDE SEQUENCE</scope>
</reference>
<dbReference type="Proteomes" id="UP000663760">
    <property type="component" value="Chromosome 9"/>
</dbReference>
<proteinExistence type="predicted"/>
<dbReference type="OrthoDB" id="695890at2759"/>
<dbReference type="PANTHER" id="PTHR33564">
    <property type="entry name" value="TRANSMEMBRANE PROTEIN"/>
    <property type="match status" value="1"/>
</dbReference>
<dbReference type="EMBL" id="LR746272">
    <property type="protein sequence ID" value="CAA7403185.1"/>
    <property type="molecule type" value="Genomic_DNA"/>
</dbReference>
<organism evidence="3 4">
    <name type="scientific">Spirodela intermedia</name>
    <name type="common">Intermediate duckweed</name>
    <dbReference type="NCBI Taxonomy" id="51605"/>
    <lineage>
        <taxon>Eukaryota</taxon>
        <taxon>Viridiplantae</taxon>
        <taxon>Streptophyta</taxon>
        <taxon>Embryophyta</taxon>
        <taxon>Tracheophyta</taxon>
        <taxon>Spermatophyta</taxon>
        <taxon>Magnoliopsida</taxon>
        <taxon>Liliopsida</taxon>
        <taxon>Araceae</taxon>
        <taxon>Lemnoideae</taxon>
        <taxon>Spirodela</taxon>
    </lineage>
</organism>
<feature type="region of interest" description="Disordered" evidence="1">
    <location>
        <begin position="54"/>
        <end position="94"/>
    </location>
</feature>
<evidence type="ECO:0000313" key="3">
    <source>
        <dbReference type="EMBL" id="CAA7403185.1"/>
    </source>
</evidence>
<sequence length="158" mass="17254">MPSMMGSHGVALATAVAVSGTVVLLGFCRQKSPSPPQLDAVAGEDSLFPLSSLRSSISDATKRTSGRTMPATSTNKEDEETKKKKKQQQKKKRVHFAEQVVELHVQDEEGDARVEKMSEVSPLRYGGSEIGRGISRGMPANRTALYNGILRDRHYHMA</sequence>
<evidence type="ECO:0000313" key="4">
    <source>
        <dbReference type="Proteomes" id="UP000663760"/>
    </source>
</evidence>
<gene>
    <name evidence="2" type="ORF">SI7747_09012793</name>
    <name evidence="3" type="ORF">SI8410_09013863</name>
</gene>
<keyword evidence="4" id="KW-1185">Reference proteome</keyword>
<protein>
    <submittedName>
        <fullName evidence="3">Uncharacterized protein</fullName>
    </submittedName>
</protein>
<name>A0A7I8L1L6_SPIIN</name>
<evidence type="ECO:0000256" key="1">
    <source>
        <dbReference type="SAM" id="MobiDB-lite"/>
    </source>
</evidence>
<evidence type="ECO:0000313" key="2">
    <source>
        <dbReference type="EMBL" id="CAA2627114.1"/>
    </source>
</evidence>
<accession>A0A7I8L1L6</accession>